<evidence type="ECO:0000313" key="1">
    <source>
        <dbReference type="EMBL" id="RLE53870.1"/>
    </source>
</evidence>
<dbReference type="InterPro" id="IPR008482">
    <property type="entry name" value="DUF763"/>
</dbReference>
<protein>
    <submittedName>
        <fullName evidence="1">DUF763 domain-containing protein</fullName>
    </submittedName>
</protein>
<reference evidence="1 2" key="1">
    <citation type="submission" date="2018-06" db="EMBL/GenBank/DDBJ databases">
        <title>Extensive metabolic versatility and redundancy in microbially diverse, dynamic hydrothermal sediments.</title>
        <authorList>
            <person name="Dombrowski N."/>
            <person name="Teske A."/>
            <person name="Baker B.J."/>
        </authorList>
    </citation>
    <scope>NUCLEOTIDE SEQUENCE [LARGE SCALE GENOMIC DNA]</scope>
    <source>
        <strain evidence="1">B20_G2</strain>
    </source>
</reference>
<organism evidence="1 2">
    <name type="scientific">Thermoproteota archaeon</name>
    <dbReference type="NCBI Taxonomy" id="2056631"/>
    <lineage>
        <taxon>Archaea</taxon>
        <taxon>Thermoproteota</taxon>
    </lineage>
</organism>
<gene>
    <name evidence="1" type="ORF">DRJ26_02750</name>
</gene>
<dbReference type="AlphaFoldDB" id="A0A497F4M7"/>
<dbReference type="Pfam" id="PF05559">
    <property type="entry name" value="DUF763"/>
    <property type="match status" value="1"/>
</dbReference>
<accession>A0A497F4M7</accession>
<dbReference type="Proteomes" id="UP000269499">
    <property type="component" value="Unassembled WGS sequence"/>
</dbReference>
<name>A0A497F4M7_9CREN</name>
<evidence type="ECO:0000313" key="2">
    <source>
        <dbReference type="Proteomes" id="UP000269499"/>
    </source>
</evidence>
<dbReference type="PANTHER" id="PTHR38597:SF1">
    <property type="entry name" value="BLL3834 PROTEIN"/>
    <property type="match status" value="1"/>
</dbReference>
<sequence length="396" mass="44745">MLKLGVKLSFTGIAELPLHGGSVPRWLFSRMVKLANSIITVFVNEFGEDKFLERLANPLWFQAFSNVLGFDWHSSGSTTVVCGVLRQALNKSNVELAIAGGKGKRGLETPNEVKLAAIKLDLGEDYGEKLANISRLVAKIDNAALQDGYSIYHHAMIISRSGLWTVVQQGMNAEKRMARRYHWLSSKVRKFVEDPHNAIVDLKINELTLNLVAKESSRCRDVILDVVNQGPAKLKRDLGAVKRLLKKNCPITRWLSREDDVKIEFNYYKPIEEIAVNWRALKKVCKVKPEDFESLLLFKGVGPSTLRALALISELIYDEPPSKKDPVTHIFDPIKWSFAVGGKDGIPYPVNRKVYDSVIFELEQIIADMRVGNKEKLFAFKRLKKISEKWNVNLGN</sequence>
<proteinExistence type="predicted"/>
<comment type="caution">
    <text evidence="1">The sequence shown here is derived from an EMBL/GenBank/DDBJ whole genome shotgun (WGS) entry which is preliminary data.</text>
</comment>
<dbReference type="EMBL" id="QMRA01000047">
    <property type="protein sequence ID" value="RLE53870.1"/>
    <property type="molecule type" value="Genomic_DNA"/>
</dbReference>
<dbReference type="PANTHER" id="PTHR38597">
    <property type="entry name" value="BLL3834 PROTEIN"/>
    <property type="match status" value="1"/>
</dbReference>